<reference evidence="1 2" key="2">
    <citation type="submission" date="2020-07" db="EMBL/GenBank/DDBJ databases">
        <title>Genome assembly of wild tea tree DASZ reveals pedigree and selection history of tea varieties.</title>
        <authorList>
            <person name="Zhang W."/>
        </authorList>
    </citation>
    <scope>NUCLEOTIDE SEQUENCE [LARGE SCALE GENOMIC DNA]</scope>
    <source>
        <strain evidence="2">cv. G240</strain>
        <tissue evidence="1">Leaf</tissue>
    </source>
</reference>
<dbReference type="Proteomes" id="UP000593564">
    <property type="component" value="Unassembled WGS sequence"/>
</dbReference>
<dbReference type="AlphaFoldDB" id="A0A7J7GFV4"/>
<reference evidence="2" key="1">
    <citation type="journal article" date="2020" name="Nat. Commun.">
        <title>Genome assembly of wild tea tree DASZ reveals pedigree and selection history of tea varieties.</title>
        <authorList>
            <person name="Zhang W."/>
            <person name="Zhang Y."/>
            <person name="Qiu H."/>
            <person name="Guo Y."/>
            <person name="Wan H."/>
            <person name="Zhang X."/>
            <person name="Scossa F."/>
            <person name="Alseekh S."/>
            <person name="Zhang Q."/>
            <person name="Wang P."/>
            <person name="Xu L."/>
            <person name="Schmidt M.H."/>
            <person name="Jia X."/>
            <person name="Li D."/>
            <person name="Zhu A."/>
            <person name="Guo F."/>
            <person name="Chen W."/>
            <person name="Ni D."/>
            <person name="Usadel B."/>
            <person name="Fernie A.R."/>
            <person name="Wen W."/>
        </authorList>
    </citation>
    <scope>NUCLEOTIDE SEQUENCE [LARGE SCALE GENOMIC DNA]</scope>
    <source>
        <strain evidence="2">cv. G240</strain>
    </source>
</reference>
<dbReference type="EMBL" id="JACBKZ010000012">
    <property type="protein sequence ID" value="KAF5938226.1"/>
    <property type="molecule type" value="Genomic_DNA"/>
</dbReference>
<keyword evidence="2" id="KW-1185">Reference proteome</keyword>
<gene>
    <name evidence="1" type="ORF">HYC85_025732</name>
</gene>
<sequence>MAIDEVVESSSNFPYKVVDRCVVVVDLEKGNKDMVLGILVANVEFPFHLLV</sequence>
<evidence type="ECO:0000313" key="2">
    <source>
        <dbReference type="Proteomes" id="UP000593564"/>
    </source>
</evidence>
<comment type="caution">
    <text evidence="1">The sequence shown here is derived from an EMBL/GenBank/DDBJ whole genome shotgun (WGS) entry which is preliminary data.</text>
</comment>
<proteinExistence type="predicted"/>
<protein>
    <submittedName>
        <fullName evidence="1">Uncharacterized protein</fullName>
    </submittedName>
</protein>
<evidence type="ECO:0000313" key="1">
    <source>
        <dbReference type="EMBL" id="KAF5938226.1"/>
    </source>
</evidence>
<name>A0A7J7GFV4_CAMSI</name>
<accession>A0A7J7GFV4</accession>
<organism evidence="1 2">
    <name type="scientific">Camellia sinensis</name>
    <name type="common">Tea plant</name>
    <name type="synonym">Thea sinensis</name>
    <dbReference type="NCBI Taxonomy" id="4442"/>
    <lineage>
        <taxon>Eukaryota</taxon>
        <taxon>Viridiplantae</taxon>
        <taxon>Streptophyta</taxon>
        <taxon>Embryophyta</taxon>
        <taxon>Tracheophyta</taxon>
        <taxon>Spermatophyta</taxon>
        <taxon>Magnoliopsida</taxon>
        <taxon>eudicotyledons</taxon>
        <taxon>Gunneridae</taxon>
        <taxon>Pentapetalae</taxon>
        <taxon>asterids</taxon>
        <taxon>Ericales</taxon>
        <taxon>Theaceae</taxon>
        <taxon>Camellia</taxon>
    </lineage>
</organism>